<dbReference type="GO" id="GO:0000160">
    <property type="term" value="P:phosphorelay signal transduction system"/>
    <property type="evidence" value="ECO:0007669"/>
    <property type="project" value="InterPro"/>
</dbReference>
<dbReference type="CDD" id="cd01949">
    <property type="entry name" value="GGDEF"/>
    <property type="match status" value="1"/>
</dbReference>
<evidence type="ECO:0000313" key="6">
    <source>
        <dbReference type="Proteomes" id="UP000613768"/>
    </source>
</evidence>
<dbReference type="InterPro" id="IPR000160">
    <property type="entry name" value="GGDEF_dom"/>
</dbReference>
<feature type="domain" description="EAL" evidence="3">
    <location>
        <begin position="483"/>
        <end position="736"/>
    </location>
</feature>
<dbReference type="SUPFAM" id="SSF52172">
    <property type="entry name" value="CheY-like"/>
    <property type="match status" value="1"/>
</dbReference>
<keyword evidence="1" id="KW-0597">Phosphoprotein</keyword>
<dbReference type="InterPro" id="IPR043128">
    <property type="entry name" value="Rev_trsase/Diguanyl_cyclase"/>
</dbReference>
<dbReference type="CDD" id="cd01948">
    <property type="entry name" value="EAL"/>
    <property type="match status" value="1"/>
</dbReference>
<dbReference type="InterPro" id="IPR021800">
    <property type="entry name" value="DUF3369"/>
</dbReference>
<evidence type="ECO:0000256" key="1">
    <source>
        <dbReference type="PROSITE-ProRule" id="PRU00169"/>
    </source>
</evidence>
<dbReference type="InterPro" id="IPR050706">
    <property type="entry name" value="Cyclic-di-GMP_PDE-like"/>
</dbReference>
<dbReference type="Pfam" id="PF00563">
    <property type="entry name" value="EAL"/>
    <property type="match status" value="1"/>
</dbReference>
<reference evidence="5 6" key="1">
    <citation type="submission" date="2020-09" db="EMBL/GenBank/DDBJ databases">
        <title>Pseudoxanthomonas sp. CAU 1598 isolated from sand of Yaerae Beach.</title>
        <authorList>
            <person name="Kim W."/>
        </authorList>
    </citation>
    <scope>NUCLEOTIDE SEQUENCE [LARGE SCALE GENOMIC DNA]</scope>
    <source>
        <strain evidence="5 6">CAU 1598</strain>
    </source>
</reference>
<evidence type="ECO:0000259" key="3">
    <source>
        <dbReference type="PROSITE" id="PS50883"/>
    </source>
</evidence>
<dbReference type="Gene3D" id="3.30.70.270">
    <property type="match status" value="1"/>
</dbReference>
<dbReference type="Gene3D" id="3.20.20.450">
    <property type="entry name" value="EAL domain"/>
    <property type="match status" value="1"/>
</dbReference>
<dbReference type="InterPro" id="IPR035919">
    <property type="entry name" value="EAL_sf"/>
</dbReference>
<feature type="domain" description="GGDEF" evidence="4">
    <location>
        <begin position="347"/>
        <end position="475"/>
    </location>
</feature>
<feature type="domain" description="Response regulatory" evidence="2">
    <location>
        <begin position="25"/>
        <end position="149"/>
    </location>
</feature>
<evidence type="ECO:0000259" key="4">
    <source>
        <dbReference type="PROSITE" id="PS50887"/>
    </source>
</evidence>
<comment type="caution">
    <text evidence="5">The sequence shown here is derived from an EMBL/GenBank/DDBJ whole genome shotgun (WGS) entry which is preliminary data.</text>
</comment>
<sequence>MSNDDLVILIEEEDSPTREHRPSWSVLVIDDDSEVHAATSFALRRVEILGRPLQLCHMHSAQQARAQLLDMEPPAVVLLDVVMETEDAGLRLVDFLRSDCGWSETRIILRTGQPGQAPELAVFDRYDINDYRTKAELTQTRLITAISGAIRSFDQIHTIAENRRGLELIIRSAPDLLNQRAVTTFAEGVLTQFAALLRVPLDGIVCAQRGSPLDPEDLRLFVVGAAGRLANTALQPLDQLEDREIGLFIRQAIEQRTHQFESHRSVLFLNAAGRDAAVFIAAGHNLLKLDRQLIEVFAANISACFSNLQRFEEINFVAFHDGLTGIGNRAQLLRDLDSLRCQGQGQVEQAVALIDIRQFAELNDGLGQELGNQILMTVARRIHARLGQHCALARVGADVFAIAGPAEWVNPQQLLDLFAEPFAIAEHRLHLRISLGLAQITSESESAINLLKQVSIALNRAKRSLNRDHVYFEKEMEHDTRRRLSIIHALHEDFRRDRLEVWFQPQIRADDQAAVAMEALLRWTGEQGFVQPPNVFVPLAEHSGLIIELGYFVLQRSLEALSRLNDRPGAPVRVSVNVSLAQFRQIDFLQRVQRIIAESGHPPQAIELEITESIAMDEPKVVSNTLRALRAFGVRVAVDDFGTGYSSLTQLRQLPLDAMKIDRSFVLDLAEPDGRWLVESIIALSKRLGLESVAEGVESAEQAAQLRDLGCDLLQGYHFARPMPLSGLLDWLDQRAA</sequence>
<dbReference type="PANTHER" id="PTHR33121:SF70">
    <property type="entry name" value="SIGNALING PROTEIN YKOW"/>
    <property type="match status" value="1"/>
</dbReference>
<dbReference type="EMBL" id="JACYTR010000027">
    <property type="protein sequence ID" value="MBD8526624.1"/>
    <property type="molecule type" value="Genomic_DNA"/>
</dbReference>
<dbReference type="PROSITE" id="PS50883">
    <property type="entry name" value="EAL"/>
    <property type="match status" value="1"/>
</dbReference>
<dbReference type="Pfam" id="PF11849">
    <property type="entry name" value="DUF3369"/>
    <property type="match status" value="1"/>
</dbReference>
<dbReference type="InterPro" id="IPR011006">
    <property type="entry name" value="CheY-like_superfamily"/>
</dbReference>
<name>A0AAW3ZM57_9GAMM</name>
<accession>A0AAW3ZM57</accession>
<organism evidence="5 6">
    <name type="scientific">Pseudomarimonas arenosa</name>
    <dbReference type="NCBI Taxonomy" id="2774145"/>
    <lineage>
        <taxon>Bacteria</taxon>
        <taxon>Pseudomonadati</taxon>
        <taxon>Pseudomonadota</taxon>
        <taxon>Gammaproteobacteria</taxon>
        <taxon>Lysobacterales</taxon>
        <taxon>Lysobacteraceae</taxon>
        <taxon>Pseudomarimonas</taxon>
    </lineage>
</organism>
<evidence type="ECO:0000313" key="5">
    <source>
        <dbReference type="EMBL" id="MBD8526624.1"/>
    </source>
</evidence>
<dbReference type="SUPFAM" id="SSF141868">
    <property type="entry name" value="EAL domain-like"/>
    <property type="match status" value="1"/>
</dbReference>
<dbReference type="InterPro" id="IPR001633">
    <property type="entry name" value="EAL_dom"/>
</dbReference>
<dbReference type="RefSeq" id="WP_192030046.1">
    <property type="nucleotide sequence ID" value="NZ_JACYTR010000027.1"/>
</dbReference>
<proteinExistence type="predicted"/>
<dbReference type="SMART" id="SM00052">
    <property type="entry name" value="EAL"/>
    <property type="match status" value="1"/>
</dbReference>
<dbReference type="Proteomes" id="UP000613768">
    <property type="component" value="Unassembled WGS sequence"/>
</dbReference>
<dbReference type="SMART" id="SM00267">
    <property type="entry name" value="GGDEF"/>
    <property type="match status" value="1"/>
</dbReference>
<dbReference type="InterPro" id="IPR029787">
    <property type="entry name" value="Nucleotide_cyclase"/>
</dbReference>
<dbReference type="PANTHER" id="PTHR33121">
    <property type="entry name" value="CYCLIC DI-GMP PHOSPHODIESTERASE PDEF"/>
    <property type="match status" value="1"/>
</dbReference>
<keyword evidence="6" id="KW-1185">Reference proteome</keyword>
<dbReference type="PROSITE" id="PS50887">
    <property type="entry name" value="GGDEF"/>
    <property type="match status" value="1"/>
</dbReference>
<gene>
    <name evidence="5" type="ORF">IFO71_12840</name>
</gene>
<dbReference type="InterPro" id="IPR001789">
    <property type="entry name" value="Sig_transdc_resp-reg_receiver"/>
</dbReference>
<dbReference type="Pfam" id="PF00990">
    <property type="entry name" value="GGDEF"/>
    <property type="match status" value="1"/>
</dbReference>
<evidence type="ECO:0000259" key="2">
    <source>
        <dbReference type="PROSITE" id="PS50110"/>
    </source>
</evidence>
<dbReference type="SUPFAM" id="SSF55073">
    <property type="entry name" value="Nucleotide cyclase"/>
    <property type="match status" value="1"/>
</dbReference>
<dbReference type="PROSITE" id="PS50110">
    <property type="entry name" value="RESPONSE_REGULATORY"/>
    <property type="match status" value="1"/>
</dbReference>
<feature type="modified residue" description="4-aspartylphosphate" evidence="1">
    <location>
        <position position="80"/>
    </location>
</feature>
<dbReference type="AlphaFoldDB" id="A0AAW3ZM57"/>
<dbReference type="GO" id="GO:0071111">
    <property type="term" value="F:cyclic-guanylate-specific phosphodiesterase activity"/>
    <property type="evidence" value="ECO:0007669"/>
    <property type="project" value="InterPro"/>
</dbReference>
<dbReference type="Gene3D" id="3.40.50.2300">
    <property type="match status" value="1"/>
</dbReference>
<protein>
    <submittedName>
        <fullName evidence="5">EAL domain-containing protein</fullName>
    </submittedName>
</protein>
<dbReference type="NCBIfam" id="TIGR00254">
    <property type="entry name" value="GGDEF"/>
    <property type="match status" value="1"/>
</dbReference>